<dbReference type="EMBL" id="JAQQDW010000002">
    <property type="protein sequence ID" value="MFM0102269.1"/>
    <property type="molecule type" value="Genomic_DNA"/>
</dbReference>
<evidence type="ECO:0000313" key="2">
    <source>
        <dbReference type="Proteomes" id="UP001629235"/>
    </source>
</evidence>
<accession>A0ACC7N4J8</accession>
<reference evidence="1 2" key="1">
    <citation type="journal article" date="2024" name="Chem. Sci.">
        <title>Discovery of megapolipeptins by genome mining of a Burkholderiales bacteria collection.</title>
        <authorList>
            <person name="Paulo B.S."/>
            <person name="Recchia M.J.J."/>
            <person name="Lee S."/>
            <person name="Fergusson C.H."/>
            <person name="Romanowski S.B."/>
            <person name="Hernandez A."/>
            <person name="Krull N."/>
            <person name="Liu D.Y."/>
            <person name="Cavanagh H."/>
            <person name="Bos A."/>
            <person name="Gray C.A."/>
            <person name="Murphy B.T."/>
            <person name="Linington R.G."/>
            <person name="Eustaquio A.S."/>
        </authorList>
    </citation>
    <scope>NUCLEOTIDE SEQUENCE [LARGE SCALE GENOMIC DNA]</scope>
    <source>
        <strain evidence="1 2">RL18-126-BIB-B</strain>
    </source>
</reference>
<evidence type="ECO:0000313" key="1">
    <source>
        <dbReference type="EMBL" id="MFM0102269.1"/>
    </source>
</evidence>
<sequence length="56" mass="6271">MNVSTTLKPVWVRRNTWVRSAAERTMPSPLPCDSPRPAFEVGSPAASNGRRYLSRL</sequence>
<dbReference type="Proteomes" id="UP001629235">
    <property type="component" value="Unassembled WGS sequence"/>
</dbReference>
<protein>
    <submittedName>
        <fullName evidence="1">Uncharacterized protein</fullName>
    </submittedName>
</protein>
<keyword evidence="2" id="KW-1185">Reference proteome</keyword>
<organism evidence="1 2">
    <name type="scientific">Paraburkholderia rhynchosiae</name>
    <dbReference type="NCBI Taxonomy" id="487049"/>
    <lineage>
        <taxon>Bacteria</taxon>
        <taxon>Pseudomonadati</taxon>
        <taxon>Pseudomonadota</taxon>
        <taxon>Betaproteobacteria</taxon>
        <taxon>Burkholderiales</taxon>
        <taxon>Burkholderiaceae</taxon>
        <taxon>Paraburkholderia</taxon>
    </lineage>
</organism>
<name>A0ACC7N4J8_9BURK</name>
<comment type="caution">
    <text evidence="1">The sequence shown here is derived from an EMBL/GenBank/DDBJ whole genome shotgun (WGS) entry which is preliminary data.</text>
</comment>
<proteinExistence type="predicted"/>
<gene>
    <name evidence="1" type="ORF">PQR01_01890</name>
</gene>